<comment type="catalytic activity">
    <reaction evidence="17">
        <text>trimethylamine + NADPH + O2 = trimethylamine N-oxide + NADP(+) + H2O</text>
        <dbReference type="Rhea" id="RHEA:31979"/>
        <dbReference type="ChEBI" id="CHEBI:15377"/>
        <dbReference type="ChEBI" id="CHEBI:15379"/>
        <dbReference type="ChEBI" id="CHEBI:15724"/>
        <dbReference type="ChEBI" id="CHEBI:57783"/>
        <dbReference type="ChEBI" id="CHEBI:58349"/>
        <dbReference type="ChEBI" id="CHEBI:58389"/>
        <dbReference type="EC" id="1.14.13.148"/>
    </reaction>
</comment>
<evidence type="ECO:0000256" key="5">
    <source>
        <dbReference type="ARBA" id="ARBA00009183"/>
    </source>
</evidence>
<dbReference type="InterPro" id="IPR000960">
    <property type="entry name" value="Flavin_mOase"/>
</dbReference>
<dbReference type="GO" id="GO:0047638">
    <property type="term" value="F:albendazole monooxygenase activity"/>
    <property type="evidence" value="ECO:0007669"/>
    <property type="project" value="UniProtKB-EC"/>
</dbReference>
<keyword evidence="13 17" id="KW-0503">Monooxygenase</keyword>
<evidence type="ECO:0000256" key="7">
    <source>
        <dbReference type="ARBA" id="ARBA00022692"/>
    </source>
</evidence>
<dbReference type="InterPro" id="IPR002255">
    <property type="entry name" value="Flavin_mOase_3"/>
</dbReference>
<evidence type="ECO:0000256" key="4">
    <source>
        <dbReference type="ARBA" id="ARBA00005465"/>
    </source>
</evidence>
<dbReference type="FunFam" id="3.50.50.60:FF:000042">
    <property type="entry name" value="Dimethylaniline monooxygenase [N-oxide-forming]"/>
    <property type="match status" value="1"/>
</dbReference>
<dbReference type="FunFam" id="3.50.50.60:FF:000023">
    <property type="entry name" value="Dimethylaniline monooxygenase [N-oxide-forming]"/>
    <property type="match status" value="1"/>
</dbReference>
<dbReference type="Ensembl" id="ENSSMRT00000035846.1">
    <property type="protein sequence ID" value="ENSSMRP00000030727.1"/>
    <property type="gene ID" value="ENSSMRG00000023550.1"/>
</dbReference>
<keyword evidence="17" id="KW-0256">Endoplasmic reticulum</keyword>
<dbReference type="Gene3D" id="3.50.50.60">
    <property type="entry name" value="FAD/NAD(P)-binding domain"/>
    <property type="match status" value="2"/>
</dbReference>
<dbReference type="PIRSF" id="PIRSF000332">
    <property type="entry name" value="FMO"/>
    <property type="match status" value="1"/>
</dbReference>
<comment type="similarity">
    <text evidence="5 17 18">Belongs to the FMO family.</text>
</comment>
<evidence type="ECO:0000256" key="6">
    <source>
        <dbReference type="ARBA" id="ARBA00022630"/>
    </source>
</evidence>
<evidence type="ECO:0000256" key="9">
    <source>
        <dbReference type="ARBA" id="ARBA00022848"/>
    </source>
</evidence>
<protein>
    <recommendedName>
        <fullName evidence="17">Dimethylaniline monooxygenase [N-oxide-forming] 3</fullName>
        <ecNumber evidence="17">1.14.13.148</ecNumber>
        <ecNumber evidence="17">1.14.13.32</ecNumber>
        <ecNumber evidence="17">1.14.13.8</ecNumber>
    </recommendedName>
</protein>
<sequence>MVQRVAIIGAGVSGLASIKACLDEGLEPTCFEKSNDVGGLWQFTELAEEGRASIYRSVFTNSCKEMMCYPDFPFPDDFPNYMHNTKLQEYIKMYAKHFNLIKYIKFKTLVSSVKKRPDFSITGQWDVVTEKDGKMESEIFDAVMLCSGHHVYPNIPLQNFPGFVKFRGSFLHSREYKGPESFKGKNVLVIGLGNSGCDIAVELSNAASQVYISSRSGSWIMSRVWENGYPWDMLILTRFETFLKNTLPTAINDWLYVRRMNRWFKHENYGLEPLHRTLRKEPVFNDELPSRITCGTIVVKPNLKEFTETSAIFEDGTVQKNLDCVIFATGYTSSYPFMDDDSILKCRNNEVTLYKSIYPPQLEKPTMGVIGLVQSLGSTIPTANLQARWSVRVFKGLCKLPSRSSMLDDIDKKMGNKLKWFGKSDTIQTDYIDYMDDLASDIGVKPNIPLLFLTDPKLALKVYFGPCSPYQFCLSGPGKWSGARNAILTQWDRTLKVTRTRTVQSSQKAFPLFSLLRILALPLLLAALFLILK</sequence>
<dbReference type="FunFam" id="3.50.50.60:FF:000279">
    <property type="entry name" value="Dimethylaniline monooxygenase [N-oxide-forming]"/>
    <property type="match status" value="1"/>
</dbReference>
<dbReference type="PANTHER" id="PTHR23023">
    <property type="entry name" value="DIMETHYLANILINE MONOOXYGENASE"/>
    <property type="match status" value="1"/>
</dbReference>
<dbReference type="OMA" id="WYGQSNT"/>
<feature type="transmembrane region" description="Helical" evidence="19">
    <location>
        <begin position="509"/>
        <end position="532"/>
    </location>
</feature>
<keyword evidence="10 17" id="KW-0521">NADP</keyword>
<dbReference type="EC" id="1.14.13.148" evidence="17"/>
<dbReference type="GO" id="GO:0047822">
    <property type="term" value="F:hypotaurine monooxygenase activity"/>
    <property type="evidence" value="ECO:0007669"/>
    <property type="project" value="Ensembl"/>
</dbReference>
<reference evidence="20" key="1">
    <citation type="submission" date="2025-08" db="UniProtKB">
        <authorList>
            <consortium name="Ensembl"/>
        </authorList>
    </citation>
    <scope>IDENTIFICATION</scope>
</reference>
<dbReference type="Proteomes" id="UP000694421">
    <property type="component" value="Unplaced"/>
</dbReference>
<dbReference type="GO" id="GO:0050661">
    <property type="term" value="F:NADP binding"/>
    <property type="evidence" value="ECO:0007669"/>
    <property type="project" value="InterPro"/>
</dbReference>
<evidence type="ECO:0000256" key="1">
    <source>
        <dbReference type="ARBA" id="ARBA00001974"/>
    </source>
</evidence>
<dbReference type="PRINTS" id="PR01123">
    <property type="entry name" value="FMOXYGENASE3"/>
</dbReference>
<dbReference type="InterPro" id="IPR020946">
    <property type="entry name" value="Flavin_mOase-like"/>
</dbReference>
<accession>A0A8D0KPU3</accession>
<dbReference type="FunFam" id="3.50.50.60:FF:000073">
    <property type="entry name" value="Dimethylaniline monooxygenase [N-oxide-forming]"/>
    <property type="match status" value="1"/>
</dbReference>
<comment type="function">
    <text evidence="17">Essential hepatic enzyme that catalyzes the oxygenation of a wide variety of nitrogen- and sulfur-containing compounds including drugs as well as dietary compounds. Plays an important role in the metabolism of trimethylamine (TMA), via the production of trimethylamine N-oxide (TMAO) metabolite. TMA is generated by the action of gut microbiota using dietary precursors such as choline, choline containing compounds, betaine or L-carnitine. By regulating TMAO concentration, FMO3 directly impacts both platelet responsiveness and rate of thrombus formation.</text>
</comment>
<keyword evidence="7 19" id="KW-0812">Transmembrane</keyword>
<dbReference type="GO" id="GO:0050660">
    <property type="term" value="F:flavin adenine dinucleotide binding"/>
    <property type="evidence" value="ECO:0007669"/>
    <property type="project" value="InterPro"/>
</dbReference>
<keyword evidence="11 19" id="KW-1133">Transmembrane helix</keyword>
<dbReference type="InterPro" id="IPR036188">
    <property type="entry name" value="FAD/NAD-bd_sf"/>
</dbReference>
<comment type="subcellular location">
    <subcellularLocation>
        <location evidence="3">Endoplasmic reticulum membrane</location>
        <topology evidence="3">Single-pass membrane protein</topology>
    </subcellularLocation>
    <subcellularLocation>
        <location evidence="2">Microsome membrane</location>
        <topology evidence="2">Single-pass membrane protein</topology>
    </subcellularLocation>
</comment>
<keyword evidence="14 17" id="KW-0472">Membrane</keyword>
<evidence type="ECO:0000256" key="14">
    <source>
        <dbReference type="ARBA" id="ARBA00023136"/>
    </source>
</evidence>
<reference evidence="20" key="2">
    <citation type="submission" date="2025-09" db="UniProtKB">
        <authorList>
            <consortium name="Ensembl"/>
        </authorList>
    </citation>
    <scope>IDENTIFICATION</scope>
</reference>
<dbReference type="GO" id="GO:0034899">
    <property type="term" value="F:trimethylamine monooxygenase activity"/>
    <property type="evidence" value="ECO:0007669"/>
    <property type="project" value="UniProtKB-EC"/>
</dbReference>
<dbReference type="EC" id="1.14.13.32" evidence="17"/>
<evidence type="ECO:0000256" key="15">
    <source>
        <dbReference type="ARBA" id="ARBA00023180"/>
    </source>
</evidence>
<comment type="catalytic activity">
    <reaction evidence="17">
        <text>albendazole + NADPH + O2 + H(+) = albendazole S-oxide + NADP(+) + H2O</text>
        <dbReference type="Rhea" id="RHEA:10796"/>
        <dbReference type="ChEBI" id="CHEBI:15377"/>
        <dbReference type="ChEBI" id="CHEBI:15378"/>
        <dbReference type="ChEBI" id="CHEBI:15379"/>
        <dbReference type="ChEBI" id="CHEBI:16664"/>
        <dbReference type="ChEBI" id="CHEBI:16959"/>
        <dbReference type="ChEBI" id="CHEBI:57783"/>
        <dbReference type="ChEBI" id="CHEBI:58349"/>
        <dbReference type="EC" id="1.14.13.32"/>
    </reaction>
</comment>
<keyword evidence="12 17" id="KW-0560">Oxidoreductase</keyword>
<comment type="similarity">
    <text evidence="4">Belongs to the flavin monoamine oxidase family. FIG1 subfamily.</text>
</comment>
<comment type="catalytic activity">
    <reaction evidence="16 17">
        <text>N,N-dimethylaniline + NADPH + O2 + H(+) = N,N-dimethylaniline N-oxide + NADP(+) + H2O</text>
        <dbReference type="Rhea" id="RHEA:24468"/>
        <dbReference type="ChEBI" id="CHEBI:15377"/>
        <dbReference type="ChEBI" id="CHEBI:15378"/>
        <dbReference type="ChEBI" id="CHEBI:15379"/>
        <dbReference type="ChEBI" id="CHEBI:16269"/>
        <dbReference type="ChEBI" id="CHEBI:17735"/>
        <dbReference type="ChEBI" id="CHEBI:57783"/>
        <dbReference type="ChEBI" id="CHEBI:58349"/>
        <dbReference type="EC" id="1.14.13.8"/>
    </reaction>
</comment>
<evidence type="ECO:0000256" key="11">
    <source>
        <dbReference type="ARBA" id="ARBA00022989"/>
    </source>
</evidence>
<evidence type="ECO:0000256" key="2">
    <source>
        <dbReference type="ARBA" id="ARBA00004111"/>
    </source>
</evidence>
<dbReference type="PRINTS" id="PR00370">
    <property type="entry name" value="FMOXYGENASE"/>
</dbReference>
<evidence type="ECO:0000256" key="19">
    <source>
        <dbReference type="SAM" id="Phobius"/>
    </source>
</evidence>
<evidence type="ECO:0000256" key="17">
    <source>
        <dbReference type="PIRNR" id="PIRNR000332"/>
    </source>
</evidence>
<dbReference type="Pfam" id="PF00743">
    <property type="entry name" value="FMO-like"/>
    <property type="match status" value="1"/>
</dbReference>
<comment type="catalytic activity">
    <reaction evidence="17">
        <text>hypotaurine + NADPH + O2 + H(+) = taurine + NADP(+) + H2O</text>
        <dbReference type="Rhea" id="RHEA:69819"/>
        <dbReference type="ChEBI" id="CHEBI:15377"/>
        <dbReference type="ChEBI" id="CHEBI:15378"/>
        <dbReference type="ChEBI" id="CHEBI:15379"/>
        <dbReference type="ChEBI" id="CHEBI:57783"/>
        <dbReference type="ChEBI" id="CHEBI:57853"/>
        <dbReference type="ChEBI" id="CHEBI:58349"/>
        <dbReference type="ChEBI" id="CHEBI:507393"/>
        <dbReference type="EC" id="1.14.13.8"/>
    </reaction>
</comment>
<keyword evidence="15" id="KW-0325">Glycoprotein</keyword>
<dbReference type="AlphaFoldDB" id="A0A8D0KPU3"/>
<evidence type="ECO:0000256" key="8">
    <source>
        <dbReference type="ARBA" id="ARBA00022827"/>
    </source>
</evidence>
<evidence type="ECO:0000256" key="12">
    <source>
        <dbReference type="ARBA" id="ARBA00023002"/>
    </source>
</evidence>
<evidence type="ECO:0000256" key="3">
    <source>
        <dbReference type="ARBA" id="ARBA00004389"/>
    </source>
</evidence>
<dbReference type="GeneTree" id="ENSGT00940000161339"/>
<dbReference type="GO" id="GO:0042412">
    <property type="term" value="P:taurine biosynthetic process"/>
    <property type="evidence" value="ECO:0007669"/>
    <property type="project" value="Ensembl"/>
</dbReference>
<dbReference type="GO" id="GO:0004499">
    <property type="term" value="F:N,N-dimethylaniline monooxygenase activity"/>
    <property type="evidence" value="ECO:0007669"/>
    <property type="project" value="UniProtKB-UniRule"/>
</dbReference>
<evidence type="ECO:0000256" key="18">
    <source>
        <dbReference type="RuleBase" id="RU361177"/>
    </source>
</evidence>
<proteinExistence type="inferred from homology"/>
<dbReference type="SUPFAM" id="SSF51905">
    <property type="entry name" value="FAD/NAD(P)-binding domain"/>
    <property type="match status" value="2"/>
</dbReference>
<evidence type="ECO:0000256" key="10">
    <source>
        <dbReference type="ARBA" id="ARBA00022857"/>
    </source>
</evidence>
<dbReference type="InterPro" id="IPR050346">
    <property type="entry name" value="FMO-like"/>
</dbReference>
<organism evidence="20 21">
    <name type="scientific">Salvator merianae</name>
    <name type="common">Argentine black and white tegu</name>
    <name type="synonym">Tupinambis merianae</name>
    <dbReference type="NCBI Taxonomy" id="96440"/>
    <lineage>
        <taxon>Eukaryota</taxon>
        <taxon>Metazoa</taxon>
        <taxon>Chordata</taxon>
        <taxon>Craniata</taxon>
        <taxon>Vertebrata</taxon>
        <taxon>Euteleostomi</taxon>
        <taxon>Lepidosauria</taxon>
        <taxon>Squamata</taxon>
        <taxon>Bifurcata</taxon>
        <taxon>Unidentata</taxon>
        <taxon>Episquamata</taxon>
        <taxon>Laterata</taxon>
        <taxon>Teiioidea</taxon>
        <taxon>Teiidae</taxon>
        <taxon>Salvator</taxon>
    </lineage>
</organism>
<name>A0A8D0KPU3_SALMN</name>
<keyword evidence="9" id="KW-0492">Microsome</keyword>
<keyword evidence="8 17" id="KW-0274">FAD</keyword>
<dbReference type="GO" id="GO:0005789">
    <property type="term" value="C:endoplasmic reticulum membrane"/>
    <property type="evidence" value="ECO:0007669"/>
    <property type="project" value="UniProtKB-SubCell"/>
</dbReference>
<keyword evidence="21" id="KW-1185">Reference proteome</keyword>
<evidence type="ECO:0000256" key="16">
    <source>
        <dbReference type="ARBA" id="ARBA00050152"/>
    </source>
</evidence>
<evidence type="ECO:0000313" key="20">
    <source>
        <dbReference type="Ensembl" id="ENSSMRP00000030727.1"/>
    </source>
</evidence>
<evidence type="ECO:0000256" key="13">
    <source>
        <dbReference type="ARBA" id="ARBA00023033"/>
    </source>
</evidence>
<dbReference type="EC" id="1.14.13.8" evidence="17"/>
<evidence type="ECO:0000313" key="21">
    <source>
        <dbReference type="Proteomes" id="UP000694421"/>
    </source>
</evidence>
<keyword evidence="6 17" id="KW-0285">Flavoprotein</keyword>
<comment type="cofactor">
    <cofactor evidence="1 17 18">
        <name>FAD</name>
        <dbReference type="ChEBI" id="CHEBI:57692"/>
    </cofactor>
</comment>